<dbReference type="Proteomes" id="UP000245202">
    <property type="component" value="Unassembled WGS sequence"/>
</dbReference>
<keyword evidence="2" id="KW-0732">Signal</keyword>
<sequence length="194" mass="20587">MKKMISLALIAVLTAGLLSGCGNNNEPAPAATPSPSASANNAGGENTTPPEETTDAITTASIVNDPEAFLKAISKDGTWIIAALNDLTFDQELVLEGEFKNKDVVDRKIALYTQDENRKITASFKLTAPKLTIKSPNARLQGGTFVGDVYVETNKFILKDATVEGNVYFATEEALNTFDSSGNGKVTGVTEVKK</sequence>
<evidence type="ECO:0000256" key="1">
    <source>
        <dbReference type="SAM" id="MobiDB-lite"/>
    </source>
</evidence>
<gene>
    <name evidence="3" type="ORF">PAT3040_04784</name>
</gene>
<feature type="signal peptide" evidence="2">
    <location>
        <begin position="1"/>
        <end position="24"/>
    </location>
</feature>
<keyword evidence="4" id="KW-1185">Reference proteome</keyword>
<dbReference type="EMBL" id="BDQX01000289">
    <property type="protein sequence ID" value="GBG10074.1"/>
    <property type="molecule type" value="Genomic_DNA"/>
</dbReference>
<organism evidence="3 4">
    <name type="scientific">Paenibacillus agaridevorans</name>
    <dbReference type="NCBI Taxonomy" id="171404"/>
    <lineage>
        <taxon>Bacteria</taxon>
        <taxon>Bacillati</taxon>
        <taxon>Bacillota</taxon>
        <taxon>Bacilli</taxon>
        <taxon>Bacillales</taxon>
        <taxon>Paenibacillaceae</taxon>
        <taxon>Paenibacillus</taxon>
    </lineage>
</organism>
<proteinExistence type="predicted"/>
<reference evidence="3 4" key="1">
    <citation type="submission" date="2017-08" db="EMBL/GenBank/DDBJ databases">
        <title>Substantial Increase in Enzyme Production by Combined Drug-Resistance Mutations in Paenibacillus agaridevorans.</title>
        <authorList>
            <person name="Tanaka Y."/>
            <person name="Funane K."/>
            <person name="Hosaka T."/>
            <person name="Shiwa Y."/>
            <person name="Fujita N."/>
            <person name="Miyazaki T."/>
            <person name="Yoshikawa H."/>
            <person name="Murakami K."/>
            <person name="Kasahara K."/>
            <person name="Inaoka T."/>
            <person name="Hiraga Y."/>
            <person name="Ochi K."/>
        </authorList>
    </citation>
    <scope>NUCLEOTIDE SEQUENCE [LARGE SCALE GENOMIC DNA]</scope>
    <source>
        <strain evidence="3 4">T-3040</strain>
    </source>
</reference>
<dbReference type="PROSITE" id="PS51257">
    <property type="entry name" value="PROKAR_LIPOPROTEIN"/>
    <property type="match status" value="1"/>
</dbReference>
<dbReference type="AlphaFoldDB" id="A0A2R5F2P4"/>
<evidence type="ECO:0000313" key="3">
    <source>
        <dbReference type="EMBL" id="GBG10074.1"/>
    </source>
</evidence>
<feature type="compositionally biased region" description="Low complexity" evidence="1">
    <location>
        <begin position="26"/>
        <end position="51"/>
    </location>
</feature>
<evidence type="ECO:0008006" key="5">
    <source>
        <dbReference type="Google" id="ProtNLM"/>
    </source>
</evidence>
<dbReference type="RefSeq" id="WP_108994654.1">
    <property type="nucleotide sequence ID" value="NZ_BDQX01000289.1"/>
</dbReference>
<feature type="chain" id="PRO_5038727048" description="Lipoprotein" evidence="2">
    <location>
        <begin position="25"/>
        <end position="194"/>
    </location>
</feature>
<evidence type="ECO:0000256" key="2">
    <source>
        <dbReference type="SAM" id="SignalP"/>
    </source>
</evidence>
<protein>
    <recommendedName>
        <fullName evidence="5">Lipoprotein</fullName>
    </recommendedName>
</protein>
<comment type="caution">
    <text evidence="3">The sequence shown here is derived from an EMBL/GenBank/DDBJ whole genome shotgun (WGS) entry which is preliminary data.</text>
</comment>
<name>A0A2R5F2P4_9BACL</name>
<feature type="region of interest" description="Disordered" evidence="1">
    <location>
        <begin position="26"/>
        <end position="53"/>
    </location>
</feature>
<accession>A0A2R5F2P4</accession>
<evidence type="ECO:0000313" key="4">
    <source>
        <dbReference type="Proteomes" id="UP000245202"/>
    </source>
</evidence>